<name>A0A1Q2HVS3_9CORY</name>
<dbReference type="GO" id="GO:0003676">
    <property type="term" value="F:nucleic acid binding"/>
    <property type="evidence" value="ECO:0007669"/>
    <property type="project" value="InterPro"/>
</dbReference>
<evidence type="ECO:0000313" key="4">
    <source>
        <dbReference type="Proteomes" id="UP000217209"/>
    </source>
</evidence>
<keyword evidence="3" id="KW-0378">Hydrolase</keyword>
<evidence type="ECO:0000259" key="2">
    <source>
        <dbReference type="SMART" id="SM00507"/>
    </source>
</evidence>
<feature type="region of interest" description="Disordered" evidence="1">
    <location>
        <begin position="178"/>
        <end position="215"/>
    </location>
</feature>
<dbReference type="GO" id="GO:0004519">
    <property type="term" value="F:endonuclease activity"/>
    <property type="evidence" value="ECO:0007669"/>
    <property type="project" value="UniProtKB-KW"/>
</dbReference>
<dbReference type="OrthoDB" id="4412276at2"/>
<sequence>MTFSALLEAMSGAALDSLVGFDRDAALAAGLEPTKVRSWGLVHSAYFGPTKFTRKQEEAVALARAGGFSIDQLVLIERRISHLLIDAQWTTRLQLLSRPCTYDALARRIRQLIPAEQKPPKKQMSFSASKAGLRRMSVTADERDMADLEHRLTRDIDPSKPVSPQMLDAFIDLLRSAAPGDNSDNSGEHPAATPNCADPPAATTSPASQPRVPYANPRPIIIVPLETHLKILSGEGDDVRLGLTDGTTMTGVEYLKARYGTELEVALFAAQDGAVNLYREVRLANQKQRDLARISMPICPVPGCRHGADSCEIHHIKAWKHGGETNIANLAPLCRYHNRVNDDDPQRRKRGRIEMVRGTPTWCSPRGYHVRNTLHPFAAMHLLFG</sequence>
<keyword evidence="3" id="KW-0540">Nuclease</keyword>
<dbReference type="Gene3D" id="1.10.30.50">
    <property type="match status" value="1"/>
</dbReference>
<dbReference type="GO" id="GO:0008270">
    <property type="term" value="F:zinc ion binding"/>
    <property type="evidence" value="ECO:0007669"/>
    <property type="project" value="InterPro"/>
</dbReference>
<organism evidence="3 4">
    <name type="scientific">Corynebacterium glaucum</name>
    <dbReference type="NCBI Taxonomy" id="187491"/>
    <lineage>
        <taxon>Bacteria</taxon>
        <taxon>Bacillati</taxon>
        <taxon>Actinomycetota</taxon>
        <taxon>Actinomycetes</taxon>
        <taxon>Mycobacteriales</taxon>
        <taxon>Corynebacteriaceae</taxon>
        <taxon>Corynebacterium</taxon>
    </lineage>
</organism>
<reference evidence="3 4" key="1">
    <citation type="submission" date="2016-12" db="EMBL/GenBank/DDBJ databases">
        <authorList>
            <person name="Song W.-J."/>
            <person name="Kurnit D.M."/>
        </authorList>
    </citation>
    <scope>NUCLEOTIDE SEQUENCE [LARGE SCALE GENOMIC DNA]</scope>
    <source>
        <strain evidence="3 4">DSM 30827</strain>
    </source>
</reference>
<feature type="domain" description="HNH nuclease" evidence="2">
    <location>
        <begin position="287"/>
        <end position="339"/>
    </location>
</feature>
<dbReference type="SMART" id="SM00507">
    <property type="entry name" value="HNHc"/>
    <property type="match status" value="1"/>
</dbReference>
<dbReference type="RefSeq" id="WP_095659709.1">
    <property type="nucleotide sequence ID" value="NZ_CP019688.1"/>
</dbReference>
<proteinExistence type="predicted"/>
<dbReference type="EMBL" id="CP019688">
    <property type="protein sequence ID" value="AQQ14948.1"/>
    <property type="molecule type" value="Genomic_DNA"/>
</dbReference>
<dbReference type="CDD" id="cd00085">
    <property type="entry name" value="HNHc"/>
    <property type="match status" value="1"/>
</dbReference>
<evidence type="ECO:0000313" key="3">
    <source>
        <dbReference type="EMBL" id="AQQ14948.1"/>
    </source>
</evidence>
<dbReference type="InterPro" id="IPR002711">
    <property type="entry name" value="HNH"/>
</dbReference>
<protein>
    <submittedName>
        <fullName evidence="3">HNH endonuclease</fullName>
    </submittedName>
</protein>
<dbReference type="AlphaFoldDB" id="A0A1Q2HVS3"/>
<keyword evidence="4" id="KW-1185">Reference proteome</keyword>
<gene>
    <name evidence="3" type="ORF">CGLAU_04870</name>
</gene>
<feature type="compositionally biased region" description="Low complexity" evidence="1">
    <location>
        <begin position="199"/>
        <end position="208"/>
    </location>
</feature>
<keyword evidence="3" id="KW-0255">Endonuclease</keyword>
<accession>A0A1Q2HVS3</accession>
<dbReference type="Proteomes" id="UP000217209">
    <property type="component" value="Chromosome"/>
</dbReference>
<dbReference type="KEGG" id="cgv:CGLAU_04870"/>
<dbReference type="InterPro" id="IPR003615">
    <property type="entry name" value="HNH_nuc"/>
</dbReference>
<evidence type="ECO:0000256" key="1">
    <source>
        <dbReference type="SAM" id="MobiDB-lite"/>
    </source>
</evidence>
<dbReference type="Pfam" id="PF01844">
    <property type="entry name" value="HNH"/>
    <property type="match status" value="1"/>
</dbReference>